<sequence length="70" mass="8097">MQIKSHDLMRSAKCQGCGTVVKDQWEMICREMDNVETGLSVKVIEEVDEPTGSLMLLEKRTDKKRWLVEN</sequence>
<dbReference type="Proteomes" id="UP000078540">
    <property type="component" value="Unassembled WGS sequence"/>
</dbReference>
<dbReference type="AlphaFoldDB" id="A0A195BEM0"/>
<protein>
    <submittedName>
        <fullName evidence="1">Uncharacterized protein</fullName>
    </submittedName>
</protein>
<organism evidence="1 2">
    <name type="scientific">Atta colombica</name>
    <dbReference type="NCBI Taxonomy" id="520822"/>
    <lineage>
        <taxon>Eukaryota</taxon>
        <taxon>Metazoa</taxon>
        <taxon>Ecdysozoa</taxon>
        <taxon>Arthropoda</taxon>
        <taxon>Hexapoda</taxon>
        <taxon>Insecta</taxon>
        <taxon>Pterygota</taxon>
        <taxon>Neoptera</taxon>
        <taxon>Endopterygota</taxon>
        <taxon>Hymenoptera</taxon>
        <taxon>Apocrita</taxon>
        <taxon>Aculeata</taxon>
        <taxon>Formicoidea</taxon>
        <taxon>Formicidae</taxon>
        <taxon>Myrmicinae</taxon>
        <taxon>Atta</taxon>
    </lineage>
</organism>
<gene>
    <name evidence="1" type="ORF">ALC53_07101</name>
</gene>
<evidence type="ECO:0000313" key="1">
    <source>
        <dbReference type="EMBL" id="KYM82610.1"/>
    </source>
</evidence>
<dbReference type="EMBL" id="KQ976511">
    <property type="protein sequence ID" value="KYM82610.1"/>
    <property type="molecule type" value="Genomic_DNA"/>
</dbReference>
<keyword evidence="2" id="KW-1185">Reference proteome</keyword>
<name>A0A195BEM0_9HYME</name>
<accession>A0A195BEM0</accession>
<proteinExistence type="predicted"/>
<evidence type="ECO:0000313" key="2">
    <source>
        <dbReference type="Proteomes" id="UP000078540"/>
    </source>
</evidence>
<reference evidence="1 2" key="1">
    <citation type="submission" date="2015-09" db="EMBL/GenBank/DDBJ databases">
        <title>Atta colombica WGS genome.</title>
        <authorList>
            <person name="Nygaard S."/>
            <person name="Hu H."/>
            <person name="Boomsma J."/>
            <person name="Zhang G."/>
        </authorList>
    </citation>
    <scope>NUCLEOTIDE SEQUENCE [LARGE SCALE GENOMIC DNA]</scope>
    <source>
        <strain evidence="1">Treedump-2</strain>
        <tissue evidence="1">Whole body</tissue>
    </source>
</reference>